<evidence type="ECO:0000256" key="1">
    <source>
        <dbReference type="SAM" id="Phobius"/>
    </source>
</evidence>
<evidence type="ECO:0000313" key="4">
    <source>
        <dbReference type="Proteomes" id="UP000620874"/>
    </source>
</evidence>
<keyword evidence="1" id="KW-1133">Transmembrane helix</keyword>
<protein>
    <recommendedName>
        <fullName evidence="2">Two component regulator three Y domain-containing protein</fullName>
    </recommendedName>
</protein>
<name>A0ABR8YBK6_9BACT</name>
<keyword evidence="4" id="KW-1185">Reference proteome</keyword>
<dbReference type="InterPro" id="IPR013783">
    <property type="entry name" value="Ig-like_fold"/>
</dbReference>
<reference evidence="3 4" key="1">
    <citation type="submission" date="2020-08" db="EMBL/GenBank/DDBJ databases">
        <title>A Genomic Blueprint of the Chicken Gut Microbiome.</title>
        <authorList>
            <person name="Gilroy R."/>
            <person name="Ravi A."/>
            <person name="Getino M."/>
            <person name="Pursley I."/>
            <person name="Horton D.L."/>
            <person name="Alikhan N.-F."/>
            <person name="Baker D."/>
            <person name="Gharbi K."/>
            <person name="Hall N."/>
            <person name="Watson M."/>
            <person name="Adriaenssens E.M."/>
            <person name="Foster-Nyarko E."/>
            <person name="Jarju S."/>
            <person name="Secka A."/>
            <person name="Antonio M."/>
            <person name="Oren A."/>
            <person name="Chaudhuri R."/>
            <person name="La Ragione R.M."/>
            <person name="Hildebrand F."/>
            <person name="Pallen M.J."/>
        </authorList>
    </citation>
    <scope>NUCLEOTIDE SEQUENCE [LARGE SCALE GENOMIC DNA]</scope>
    <source>
        <strain evidence="3 4">Sa1CVN1</strain>
    </source>
</reference>
<dbReference type="InterPro" id="IPR011123">
    <property type="entry name" value="Y_Y_Y"/>
</dbReference>
<feature type="transmembrane region" description="Helical" evidence="1">
    <location>
        <begin position="120"/>
        <end position="141"/>
    </location>
</feature>
<keyword evidence="1" id="KW-0472">Membrane</keyword>
<keyword evidence="1" id="KW-0812">Transmembrane</keyword>
<dbReference type="Proteomes" id="UP000620874">
    <property type="component" value="Unassembled WGS sequence"/>
</dbReference>
<dbReference type="Pfam" id="PF07495">
    <property type="entry name" value="Y_Y_Y"/>
    <property type="match status" value="1"/>
</dbReference>
<feature type="domain" description="Two component regulator three Y" evidence="2">
    <location>
        <begin position="57"/>
        <end position="103"/>
    </location>
</feature>
<sequence>MNKLKSRNVPPYKLAVSGVQVDGEEAVPEVWGRGQADGIYLDKVKNNLTVFFSALTYTHPSDMFYEYRLEGGEDDVWKPLIGKSSVSFYNLSAGDYLLRIRSIGFPESEIVLPVKVHSVFWSWFVAGAGLLFIGSLAWFLVRKKRSGRLHVSDRQESQDNPVTQPDPDKLVLQTILDGALETYIPPMEHSEDEPAKEKYKVDLKNAASSRKYWSG</sequence>
<organism evidence="3 4">
    <name type="scientific">Phocaeicola intestinalis</name>
    <dbReference type="NCBI Taxonomy" id="2762212"/>
    <lineage>
        <taxon>Bacteria</taxon>
        <taxon>Pseudomonadati</taxon>
        <taxon>Bacteroidota</taxon>
        <taxon>Bacteroidia</taxon>
        <taxon>Bacteroidales</taxon>
        <taxon>Bacteroidaceae</taxon>
        <taxon>Phocaeicola</taxon>
    </lineage>
</organism>
<dbReference type="EMBL" id="JACSPP010000059">
    <property type="protein sequence ID" value="MBD8041602.1"/>
    <property type="molecule type" value="Genomic_DNA"/>
</dbReference>
<gene>
    <name evidence="3" type="ORF">H9625_14365</name>
</gene>
<proteinExistence type="predicted"/>
<dbReference type="Gene3D" id="2.60.40.10">
    <property type="entry name" value="Immunoglobulins"/>
    <property type="match status" value="1"/>
</dbReference>
<evidence type="ECO:0000313" key="3">
    <source>
        <dbReference type="EMBL" id="MBD8041602.1"/>
    </source>
</evidence>
<evidence type="ECO:0000259" key="2">
    <source>
        <dbReference type="Pfam" id="PF07495"/>
    </source>
</evidence>
<comment type="caution">
    <text evidence="3">The sequence shown here is derived from an EMBL/GenBank/DDBJ whole genome shotgun (WGS) entry which is preliminary data.</text>
</comment>
<accession>A0ABR8YBK6</accession>